<proteinExistence type="predicted"/>
<dbReference type="AlphaFoldDB" id="A0AAV7HYH7"/>
<sequence length="159" mass="17956">MCLAGYIRRIICSIFSAHADKKEAAEHLLSSRDENALNRKFFTSTVFQVLFNSFFLALARIRRILSPLQNSKGYNSVKTRNAKQYSEKKDSNNSLMLKTKEKLCVVLELNLPASVKPCMVVVIAHMHEILSVARTKKTSSAIVCCSNDSDMENFNSDFI</sequence>
<gene>
    <name evidence="1" type="ORF">KQX54_002729</name>
</gene>
<name>A0AAV7HYH7_COTGL</name>
<dbReference type="EMBL" id="JAHXZJ010002609">
    <property type="protein sequence ID" value="KAH0539231.1"/>
    <property type="molecule type" value="Genomic_DNA"/>
</dbReference>
<evidence type="ECO:0000313" key="1">
    <source>
        <dbReference type="EMBL" id="KAH0539231.1"/>
    </source>
</evidence>
<keyword evidence="2" id="KW-1185">Reference proteome</keyword>
<evidence type="ECO:0000313" key="2">
    <source>
        <dbReference type="Proteomes" id="UP000826195"/>
    </source>
</evidence>
<dbReference type="Proteomes" id="UP000826195">
    <property type="component" value="Unassembled WGS sequence"/>
</dbReference>
<comment type="caution">
    <text evidence="1">The sequence shown here is derived from an EMBL/GenBank/DDBJ whole genome shotgun (WGS) entry which is preliminary data.</text>
</comment>
<reference evidence="1 2" key="1">
    <citation type="journal article" date="2021" name="J. Hered.">
        <title>A chromosome-level genome assembly of the parasitoid wasp, Cotesia glomerata (Hymenoptera: Braconidae).</title>
        <authorList>
            <person name="Pinto B.J."/>
            <person name="Weis J.J."/>
            <person name="Gamble T."/>
            <person name="Ode P.J."/>
            <person name="Paul R."/>
            <person name="Zaspel J.M."/>
        </authorList>
    </citation>
    <scope>NUCLEOTIDE SEQUENCE [LARGE SCALE GENOMIC DNA]</scope>
    <source>
        <strain evidence="1">CgM1</strain>
    </source>
</reference>
<organism evidence="1 2">
    <name type="scientific">Cotesia glomerata</name>
    <name type="common">Lepidopteran parasitic wasp</name>
    <name type="synonym">Apanteles glomeratus</name>
    <dbReference type="NCBI Taxonomy" id="32391"/>
    <lineage>
        <taxon>Eukaryota</taxon>
        <taxon>Metazoa</taxon>
        <taxon>Ecdysozoa</taxon>
        <taxon>Arthropoda</taxon>
        <taxon>Hexapoda</taxon>
        <taxon>Insecta</taxon>
        <taxon>Pterygota</taxon>
        <taxon>Neoptera</taxon>
        <taxon>Endopterygota</taxon>
        <taxon>Hymenoptera</taxon>
        <taxon>Apocrita</taxon>
        <taxon>Ichneumonoidea</taxon>
        <taxon>Braconidae</taxon>
        <taxon>Microgastrinae</taxon>
        <taxon>Cotesia</taxon>
    </lineage>
</organism>
<protein>
    <submittedName>
        <fullName evidence="1">Uncharacterized protein</fullName>
    </submittedName>
</protein>
<accession>A0AAV7HYH7</accession>